<name>A0A8H7LCN8_9ASCO</name>
<evidence type="ECO:0000313" key="1">
    <source>
        <dbReference type="EMBL" id="KAF8000267.1"/>
    </source>
</evidence>
<reference evidence="1" key="1">
    <citation type="submission" date="2020-10" db="EMBL/GenBank/DDBJ databases">
        <title>The Whole-Genome Sequence of Metschnikowia persimmonesis, a Novel Endophytic Yeast Species Isolated from Medicinal Plant Diospyros kaki Thumb.</title>
        <authorList>
            <person name="Rahmat E."/>
            <person name="Kang Y."/>
        </authorList>
    </citation>
    <scope>NUCLEOTIDE SEQUENCE</scope>
    <source>
        <strain evidence="1">KIOM G15050</strain>
    </source>
</reference>
<comment type="caution">
    <text evidence="1">The sequence shown here is derived from an EMBL/GenBank/DDBJ whole genome shotgun (WGS) entry which is preliminary data.</text>
</comment>
<protein>
    <submittedName>
        <fullName evidence="1">Uncharacterized protein</fullName>
    </submittedName>
</protein>
<dbReference type="AlphaFoldDB" id="A0A8H7LCN8"/>
<dbReference type="EMBL" id="JACBPP010000007">
    <property type="protein sequence ID" value="KAF8000267.1"/>
    <property type="molecule type" value="Genomic_DNA"/>
</dbReference>
<gene>
    <name evidence="1" type="ORF">HF325_005196</name>
</gene>
<evidence type="ECO:0000313" key="2">
    <source>
        <dbReference type="Proteomes" id="UP000649328"/>
    </source>
</evidence>
<proteinExistence type="predicted"/>
<keyword evidence="2" id="KW-1185">Reference proteome</keyword>
<accession>A0A8H7LCN8</accession>
<dbReference type="Proteomes" id="UP000649328">
    <property type="component" value="Unassembled WGS sequence"/>
</dbReference>
<organism evidence="1 2">
    <name type="scientific">Metschnikowia pulcherrima</name>
    <dbReference type="NCBI Taxonomy" id="27326"/>
    <lineage>
        <taxon>Eukaryota</taxon>
        <taxon>Fungi</taxon>
        <taxon>Dikarya</taxon>
        <taxon>Ascomycota</taxon>
        <taxon>Saccharomycotina</taxon>
        <taxon>Pichiomycetes</taxon>
        <taxon>Metschnikowiaceae</taxon>
        <taxon>Metschnikowia</taxon>
    </lineage>
</organism>
<sequence>MSGLNGTVGISPDLLAKLQALVKAHEEAVQKSETVPEKPDLTKLFDELPEKGDEKVARLGISDIVILEDLIDESLDFCFGDLPILAPETSLRWKAVLERIFEIYSFSKQFLLTEDYKRATGGNNMVLCWDLYRVSGTSGYYKS</sequence>